<evidence type="ECO:0000313" key="8">
    <source>
        <dbReference type="Proteomes" id="UP001501671"/>
    </source>
</evidence>
<comment type="function">
    <text evidence="1">RNaseP catalyzes the removal of the 5'-leader sequence from pre-tRNA to produce the mature 5'-terminus. It can also cleave other RNA substrates such as 4.5S RNA. The protein component plays an auxiliary but essential role in vivo by binding to the 5'-leader sequence and broadening the substrate specificity of the ribozyme.</text>
</comment>
<evidence type="ECO:0000256" key="2">
    <source>
        <dbReference type="ARBA" id="ARBA00022694"/>
    </source>
</evidence>
<keyword evidence="4" id="KW-0255">Endonuclease</keyword>
<keyword evidence="5" id="KW-0378">Hydrolase</keyword>
<proteinExistence type="predicted"/>
<gene>
    <name evidence="7" type="ORF">GCM10023144_24160</name>
</gene>
<evidence type="ECO:0000256" key="5">
    <source>
        <dbReference type="ARBA" id="ARBA00022801"/>
    </source>
</evidence>
<dbReference type="PANTHER" id="PTHR33992">
    <property type="entry name" value="RIBONUCLEASE P PROTEIN COMPONENT"/>
    <property type="match status" value="1"/>
</dbReference>
<evidence type="ECO:0000256" key="6">
    <source>
        <dbReference type="ARBA" id="ARBA00022884"/>
    </source>
</evidence>
<reference evidence="8" key="1">
    <citation type="journal article" date="2019" name="Int. J. Syst. Evol. Microbiol.">
        <title>The Global Catalogue of Microorganisms (GCM) 10K type strain sequencing project: providing services to taxonomists for standard genome sequencing and annotation.</title>
        <authorList>
            <consortium name="The Broad Institute Genomics Platform"/>
            <consortium name="The Broad Institute Genome Sequencing Center for Infectious Disease"/>
            <person name="Wu L."/>
            <person name="Ma J."/>
        </authorList>
    </citation>
    <scope>NUCLEOTIDE SEQUENCE [LARGE SCALE GENOMIC DNA]</scope>
    <source>
        <strain evidence="8">JCM 17666</strain>
    </source>
</reference>
<comment type="caution">
    <text evidence="7">The sequence shown here is derived from an EMBL/GenBank/DDBJ whole genome shotgun (WGS) entry which is preliminary data.</text>
</comment>
<dbReference type="Pfam" id="PF00825">
    <property type="entry name" value="Ribonuclease_P"/>
    <property type="match status" value="1"/>
</dbReference>
<evidence type="ECO:0000256" key="1">
    <source>
        <dbReference type="ARBA" id="ARBA00002663"/>
    </source>
</evidence>
<dbReference type="InterPro" id="IPR014721">
    <property type="entry name" value="Ribsml_uS5_D2-typ_fold_subgr"/>
</dbReference>
<dbReference type="Proteomes" id="UP001501671">
    <property type="component" value="Unassembled WGS sequence"/>
</dbReference>
<dbReference type="PROSITE" id="PS00648">
    <property type="entry name" value="RIBONUCLEASE_P"/>
    <property type="match status" value="1"/>
</dbReference>
<dbReference type="EMBL" id="BAABFO010000010">
    <property type="protein sequence ID" value="GAA4333172.1"/>
    <property type="molecule type" value="Genomic_DNA"/>
</dbReference>
<evidence type="ECO:0000256" key="4">
    <source>
        <dbReference type="ARBA" id="ARBA00022759"/>
    </source>
</evidence>
<sequence>MLDAAEFAPALKGRRLARGALFVLSMAPGGTEARLGMVVGKRQAPLAVSRNAIRRVLREAFRLQRAGLPAGAYVVRLHTRIDSMSLTALKRAVRQEIDAHLVRAARPRGH</sequence>
<keyword evidence="3" id="KW-0540">Nuclease</keyword>
<keyword evidence="6" id="KW-0694">RNA-binding</keyword>
<accession>A0ABP8H1U7</accession>
<protein>
    <submittedName>
        <fullName evidence="7">Ribonuclease P protein component</fullName>
    </submittedName>
</protein>
<evidence type="ECO:0000256" key="3">
    <source>
        <dbReference type="ARBA" id="ARBA00022722"/>
    </source>
</evidence>
<dbReference type="Gene3D" id="3.30.230.10">
    <property type="match status" value="1"/>
</dbReference>
<name>A0ABP8H1U7_9BURK</name>
<keyword evidence="8" id="KW-1185">Reference proteome</keyword>
<dbReference type="SUPFAM" id="SSF54211">
    <property type="entry name" value="Ribosomal protein S5 domain 2-like"/>
    <property type="match status" value="1"/>
</dbReference>
<evidence type="ECO:0000313" key="7">
    <source>
        <dbReference type="EMBL" id="GAA4333172.1"/>
    </source>
</evidence>
<dbReference type="InterPro" id="IPR000100">
    <property type="entry name" value="RNase_P"/>
</dbReference>
<organism evidence="7 8">
    <name type="scientific">Pigmentiphaga soli</name>
    <dbReference type="NCBI Taxonomy" id="1007095"/>
    <lineage>
        <taxon>Bacteria</taxon>
        <taxon>Pseudomonadati</taxon>
        <taxon>Pseudomonadota</taxon>
        <taxon>Betaproteobacteria</taxon>
        <taxon>Burkholderiales</taxon>
        <taxon>Alcaligenaceae</taxon>
        <taxon>Pigmentiphaga</taxon>
    </lineage>
</organism>
<dbReference type="InterPro" id="IPR020568">
    <property type="entry name" value="Ribosomal_Su5_D2-typ_SF"/>
</dbReference>
<keyword evidence="2" id="KW-0819">tRNA processing</keyword>
<dbReference type="InterPro" id="IPR020539">
    <property type="entry name" value="RNase_P_CS"/>
</dbReference>
<dbReference type="PANTHER" id="PTHR33992:SF1">
    <property type="entry name" value="RIBONUCLEASE P PROTEIN COMPONENT"/>
    <property type="match status" value="1"/>
</dbReference>